<dbReference type="PRINTS" id="PR00344">
    <property type="entry name" value="BCTRLSENSOR"/>
</dbReference>
<proteinExistence type="predicted"/>
<dbReference type="PANTHER" id="PTHR43065:SF46">
    <property type="entry name" value="C4-DICARBOXYLATE TRANSPORT SENSOR PROTEIN DCTB"/>
    <property type="match status" value="1"/>
</dbReference>
<dbReference type="PROSITE" id="PS50109">
    <property type="entry name" value="HIS_KIN"/>
    <property type="match status" value="1"/>
</dbReference>
<dbReference type="GO" id="GO:0000155">
    <property type="term" value="F:phosphorelay sensor kinase activity"/>
    <property type="evidence" value="ECO:0007669"/>
    <property type="project" value="InterPro"/>
</dbReference>
<dbReference type="STRING" id="1592317.DPF_1114"/>
<dbReference type="SUPFAM" id="SSF47384">
    <property type="entry name" value="Homodimeric domain of signal transducing histidine kinase"/>
    <property type="match status" value="1"/>
</dbReference>
<evidence type="ECO:0000256" key="1">
    <source>
        <dbReference type="ARBA" id="ARBA00000085"/>
    </source>
</evidence>
<dbReference type="Gene3D" id="1.10.287.130">
    <property type="match status" value="1"/>
</dbReference>
<feature type="transmembrane region" description="Helical" evidence="9">
    <location>
        <begin position="298"/>
        <end position="321"/>
    </location>
</feature>
<dbReference type="RefSeq" id="WP_069857910.1">
    <property type="nucleotide sequence ID" value="NZ_BDFE01000015.1"/>
</dbReference>
<name>A0A194AH44_9BACT</name>
<dbReference type="EMBL" id="BDFE01000015">
    <property type="protein sequence ID" value="GAU08406.1"/>
    <property type="molecule type" value="Genomic_DNA"/>
</dbReference>
<evidence type="ECO:0000256" key="8">
    <source>
        <dbReference type="ARBA" id="ARBA00023012"/>
    </source>
</evidence>
<feature type="domain" description="Histidine kinase" evidence="10">
    <location>
        <begin position="353"/>
        <end position="569"/>
    </location>
</feature>
<dbReference type="InterPro" id="IPR003594">
    <property type="entry name" value="HATPase_dom"/>
</dbReference>
<keyword evidence="6 11" id="KW-0418">Kinase</keyword>
<dbReference type="Pfam" id="PF02518">
    <property type="entry name" value="HATPase_c"/>
    <property type="match status" value="1"/>
</dbReference>
<evidence type="ECO:0000256" key="9">
    <source>
        <dbReference type="SAM" id="Phobius"/>
    </source>
</evidence>
<evidence type="ECO:0000256" key="2">
    <source>
        <dbReference type="ARBA" id="ARBA00012438"/>
    </source>
</evidence>
<evidence type="ECO:0000256" key="3">
    <source>
        <dbReference type="ARBA" id="ARBA00022553"/>
    </source>
</evidence>
<evidence type="ECO:0000256" key="4">
    <source>
        <dbReference type="ARBA" id="ARBA00022679"/>
    </source>
</evidence>
<dbReference type="GO" id="GO:0005524">
    <property type="term" value="F:ATP binding"/>
    <property type="evidence" value="ECO:0007669"/>
    <property type="project" value="UniProtKB-KW"/>
</dbReference>
<evidence type="ECO:0000256" key="7">
    <source>
        <dbReference type="ARBA" id="ARBA00022840"/>
    </source>
</evidence>
<comment type="caution">
    <text evidence="11">The sequence shown here is derived from an EMBL/GenBank/DDBJ whole genome shotgun (WGS) entry which is preliminary data.</text>
</comment>
<evidence type="ECO:0000259" key="10">
    <source>
        <dbReference type="PROSITE" id="PS50109"/>
    </source>
</evidence>
<sequence>MKNIPAFLYRLLPPFWRETEPGKSTPSLFSYRRVWWWVIISTTTVSILPLLLLTVMNLNQYQKTIYSEMVYPVSRLVSNVKRSVSFFLEERRSALTFLVEDNSFEQLTDNRHLCKLFVHLKESFGGFIDLGVIDVHGVQRAYVGPYPLQDKNYKDQSWFGEVIVRGIYISDVFRGFRDVPHFIIAVKHQQDDGSFFILRATIDTSEFYDLVEHLDIRPGWDAFIVNKQGVLQTPSRIHGKVLEPSGVQVPPYSTTTQIIQTTDWVTGYAYIPDTPFVFMLLREQGGEADGWDKLRTQVLIILGASVVLIFFVILGVVTFLVNRIYMADKTRAAAMRRIEHTGKMASIGRLAAGVAHEINNPLAIINEKSGLIKDLLTYSKEYKADSRLIGLIDSVIESVERCSTITHRLLGFARHIDVRVESLDLTSLMEEVLGFLKKEAEYRDIHIGLHADEDLPEIQSDRGQLQQVFLNIVNNAFAAVDDGGWINIELQKIDTNRVAVMIADNGKGISPENIKRIFEPFFSTKTSQGGTGLGLSITYGLVEKLGGTIHVESEPGKGTTFTIELPIKR</sequence>
<keyword evidence="5" id="KW-0547">Nucleotide-binding</keyword>
<reference evidence="12" key="1">
    <citation type="submission" date="2016-06" db="EMBL/GenBank/DDBJ databases">
        <title>Draft genome sequence of Desulfoplanes formicivorans strain Pf12B.</title>
        <authorList>
            <person name="Watanabe M."/>
            <person name="Kojima H."/>
            <person name="Fukui M."/>
        </authorList>
    </citation>
    <scope>NUCLEOTIDE SEQUENCE [LARGE SCALE GENOMIC DNA]</scope>
    <source>
        <strain evidence="12">Pf12B</strain>
    </source>
</reference>
<dbReference type="InterPro" id="IPR004358">
    <property type="entry name" value="Sig_transdc_His_kin-like_C"/>
</dbReference>
<dbReference type="InterPro" id="IPR003661">
    <property type="entry name" value="HisK_dim/P_dom"/>
</dbReference>
<dbReference type="CDD" id="cd00082">
    <property type="entry name" value="HisKA"/>
    <property type="match status" value="1"/>
</dbReference>
<gene>
    <name evidence="11" type="ORF">DPF_1114</name>
</gene>
<keyword evidence="3" id="KW-0597">Phosphoprotein</keyword>
<dbReference type="InterPro" id="IPR005467">
    <property type="entry name" value="His_kinase_dom"/>
</dbReference>
<evidence type="ECO:0000313" key="11">
    <source>
        <dbReference type="EMBL" id="GAU08406.1"/>
    </source>
</evidence>
<dbReference type="OrthoDB" id="9777714at2"/>
<dbReference type="PANTHER" id="PTHR43065">
    <property type="entry name" value="SENSOR HISTIDINE KINASE"/>
    <property type="match status" value="1"/>
</dbReference>
<evidence type="ECO:0000256" key="6">
    <source>
        <dbReference type="ARBA" id="ARBA00022777"/>
    </source>
</evidence>
<dbReference type="SUPFAM" id="SSF55874">
    <property type="entry name" value="ATPase domain of HSP90 chaperone/DNA topoisomerase II/histidine kinase"/>
    <property type="match status" value="1"/>
</dbReference>
<dbReference type="FunFam" id="3.30.565.10:FF:000006">
    <property type="entry name" value="Sensor histidine kinase WalK"/>
    <property type="match status" value="1"/>
</dbReference>
<evidence type="ECO:0000256" key="5">
    <source>
        <dbReference type="ARBA" id="ARBA00022741"/>
    </source>
</evidence>
<dbReference type="Pfam" id="PF00512">
    <property type="entry name" value="HisKA"/>
    <property type="match status" value="1"/>
</dbReference>
<keyword evidence="12" id="KW-1185">Reference proteome</keyword>
<dbReference type="AlphaFoldDB" id="A0A194AH44"/>
<dbReference type="Gene3D" id="3.30.565.10">
    <property type="entry name" value="Histidine kinase-like ATPase, C-terminal domain"/>
    <property type="match status" value="1"/>
</dbReference>
<keyword evidence="9" id="KW-1133">Transmembrane helix</keyword>
<keyword evidence="8" id="KW-0902">Two-component regulatory system</keyword>
<dbReference type="Proteomes" id="UP000095200">
    <property type="component" value="Unassembled WGS sequence"/>
</dbReference>
<keyword evidence="4" id="KW-0808">Transferase</keyword>
<evidence type="ECO:0000313" key="12">
    <source>
        <dbReference type="Proteomes" id="UP000095200"/>
    </source>
</evidence>
<dbReference type="InterPro" id="IPR036890">
    <property type="entry name" value="HATPase_C_sf"/>
</dbReference>
<protein>
    <recommendedName>
        <fullName evidence="2">histidine kinase</fullName>
        <ecNumber evidence="2">2.7.13.3</ecNumber>
    </recommendedName>
</protein>
<keyword evidence="9" id="KW-0472">Membrane</keyword>
<dbReference type="InterPro" id="IPR036097">
    <property type="entry name" value="HisK_dim/P_sf"/>
</dbReference>
<comment type="catalytic activity">
    <reaction evidence="1">
        <text>ATP + protein L-histidine = ADP + protein N-phospho-L-histidine.</text>
        <dbReference type="EC" id="2.7.13.3"/>
    </reaction>
</comment>
<keyword evidence="9" id="KW-0812">Transmembrane</keyword>
<keyword evidence="7" id="KW-0067">ATP-binding</keyword>
<organism evidence="11 12">
    <name type="scientific">Desulfoplanes formicivorans</name>
    <dbReference type="NCBI Taxonomy" id="1592317"/>
    <lineage>
        <taxon>Bacteria</taxon>
        <taxon>Pseudomonadati</taxon>
        <taxon>Thermodesulfobacteriota</taxon>
        <taxon>Desulfovibrionia</taxon>
        <taxon>Desulfovibrionales</taxon>
        <taxon>Desulfoplanaceae</taxon>
        <taxon>Desulfoplanes</taxon>
    </lineage>
</organism>
<dbReference type="SMART" id="SM00387">
    <property type="entry name" value="HATPase_c"/>
    <property type="match status" value="1"/>
</dbReference>
<dbReference type="EC" id="2.7.13.3" evidence="2"/>
<accession>A0A194AH44</accession>
<feature type="transmembrane region" description="Helical" evidence="9">
    <location>
        <begin position="34"/>
        <end position="55"/>
    </location>
</feature>